<gene>
    <name evidence="3" type="ORF">QBC47DRAFT_173955</name>
</gene>
<keyword evidence="2" id="KW-0812">Transmembrane</keyword>
<comment type="caution">
    <text evidence="3">The sequence shown here is derived from an EMBL/GenBank/DDBJ whole genome shotgun (WGS) entry which is preliminary data.</text>
</comment>
<feature type="transmembrane region" description="Helical" evidence="2">
    <location>
        <begin position="120"/>
        <end position="143"/>
    </location>
</feature>
<accession>A0AAJ0F6K7</accession>
<evidence type="ECO:0000313" key="4">
    <source>
        <dbReference type="Proteomes" id="UP001239445"/>
    </source>
</evidence>
<protein>
    <recommendedName>
        <fullName evidence="5">Transmembrane protein</fullName>
    </recommendedName>
</protein>
<feature type="transmembrane region" description="Helical" evidence="2">
    <location>
        <begin position="50"/>
        <end position="68"/>
    </location>
</feature>
<name>A0AAJ0F6K7_9PEZI</name>
<keyword evidence="4" id="KW-1185">Reference proteome</keyword>
<reference evidence="3" key="1">
    <citation type="submission" date="2023-06" db="EMBL/GenBank/DDBJ databases">
        <title>Genome-scale phylogeny and comparative genomics of the fungal order Sordariales.</title>
        <authorList>
            <consortium name="Lawrence Berkeley National Laboratory"/>
            <person name="Hensen N."/>
            <person name="Bonometti L."/>
            <person name="Westerberg I."/>
            <person name="Brannstrom I.O."/>
            <person name="Guillou S."/>
            <person name="Cros-Aarteil S."/>
            <person name="Calhoun S."/>
            <person name="Haridas S."/>
            <person name="Kuo A."/>
            <person name="Mondo S."/>
            <person name="Pangilinan J."/>
            <person name="Riley R."/>
            <person name="Labutti K."/>
            <person name="Andreopoulos B."/>
            <person name="Lipzen A."/>
            <person name="Chen C."/>
            <person name="Yanf M."/>
            <person name="Daum C."/>
            <person name="Ng V."/>
            <person name="Clum A."/>
            <person name="Steindorff A."/>
            <person name="Ohm R."/>
            <person name="Martin F."/>
            <person name="Silar P."/>
            <person name="Natvig D."/>
            <person name="Lalanne C."/>
            <person name="Gautier V."/>
            <person name="Ament-Velasquez S.L."/>
            <person name="Kruys A."/>
            <person name="Hutchinson M.I."/>
            <person name="Powell A.J."/>
            <person name="Barry K."/>
            <person name="Miller A.N."/>
            <person name="Grigoriev I.V."/>
            <person name="Debuchy R."/>
            <person name="Gladieux P."/>
            <person name="Thoren M.H."/>
            <person name="Johannesson H."/>
        </authorList>
    </citation>
    <scope>NUCLEOTIDE SEQUENCE</scope>
    <source>
        <strain evidence="3">PSN4</strain>
    </source>
</reference>
<feature type="compositionally biased region" description="Low complexity" evidence="1">
    <location>
        <begin position="238"/>
        <end position="252"/>
    </location>
</feature>
<dbReference type="AlphaFoldDB" id="A0AAJ0F6K7"/>
<keyword evidence="2" id="KW-0472">Membrane</keyword>
<proteinExistence type="predicted"/>
<dbReference type="Proteomes" id="UP001239445">
    <property type="component" value="Unassembled WGS sequence"/>
</dbReference>
<keyword evidence="2" id="KW-1133">Transmembrane helix</keyword>
<evidence type="ECO:0000256" key="2">
    <source>
        <dbReference type="SAM" id="Phobius"/>
    </source>
</evidence>
<organism evidence="3 4">
    <name type="scientific">Echria macrotheca</name>
    <dbReference type="NCBI Taxonomy" id="438768"/>
    <lineage>
        <taxon>Eukaryota</taxon>
        <taxon>Fungi</taxon>
        <taxon>Dikarya</taxon>
        <taxon>Ascomycota</taxon>
        <taxon>Pezizomycotina</taxon>
        <taxon>Sordariomycetes</taxon>
        <taxon>Sordariomycetidae</taxon>
        <taxon>Sordariales</taxon>
        <taxon>Schizotheciaceae</taxon>
        <taxon>Echria</taxon>
    </lineage>
</organism>
<evidence type="ECO:0000256" key="1">
    <source>
        <dbReference type="SAM" id="MobiDB-lite"/>
    </source>
</evidence>
<feature type="transmembrane region" description="Helical" evidence="2">
    <location>
        <begin position="149"/>
        <end position="174"/>
    </location>
</feature>
<feature type="region of interest" description="Disordered" evidence="1">
    <location>
        <begin position="235"/>
        <end position="273"/>
    </location>
</feature>
<evidence type="ECO:0008006" key="5">
    <source>
        <dbReference type="Google" id="ProtNLM"/>
    </source>
</evidence>
<evidence type="ECO:0000313" key="3">
    <source>
        <dbReference type="EMBL" id="KAK1756971.1"/>
    </source>
</evidence>
<dbReference type="EMBL" id="MU839831">
    <property type="protein sequence ID" value="KAK1756971.1"/>
    <property type="molecule type" value="Genomic_DNA"/>
</dbReference>
<sequence length="355" mass="38991">MRQSLQRESPLGNPLVDTLLDRDPASAFKLTPEELRKWDLENRRVGRGRIVLRTLSFTCSVAVLILALRVVISPGYYYSVQAFTSPPLAVAPTIAICDAAEFITLCVFRGSGISLRIHVWTDGVFVFATATSIAFMVMGVMGLLGDAPFIIGIATTSLLFLVMLIHSVLLLLYFRTRRGREKYNTTPRVMYLPTGQAVVVTSQPLAIHRANSPQDTELAQLPKAQPGARPLYVEEAAPSSQNHPTSPSSPSPGHNNYAISEPFRQGVPPRKPVAGALAGTHYAMPWPGPEYQPDEAERIRAARGEKQAQWMTLHGMKGGIQEGRSQAADPFKTRLEEFNSMLKDSGAKPTRRLSL</sequence>
<feature type="transmembrane region" description="Helical" evidence="2">
    <location>
        <begin position="88"/>
        <end position="108"/>
    </location>
</feature>